<protein>
    <recommendedName>
        <fullName evidence="2">TRF2/HOY1 PH-like domain-containing protein</fullName>
    </recommendedName>
</protein>
<evidence type="ECO:0000313" key="3">
    <source>
        <dbReference type="EMBL" id="PON57607.1"/>
    </source>
</evidence>
<dbReference type="AlphaFoldDB" id="A0A2P5C990"/>
<feature type="region of interest" description="Disordered" evidence="1">
    <location>
        <begin position="68"/>
        <end position="91"/>
    </location>
</feature>
<keyword evidence="4" id="KW-1185">Reference proteome</keyword>
<dbReference type="InParanoid" id="A0A2P5C990"/>
<organism evidence="3 4">
    <name type="scientific">Trema orientale</name>
    <name type="common">Charcoal tree</name>
    <name type="synonym">Celtis orientalis</name>
    <dbReference type="NCBI Taxonomy" id="63057"/>
    <lineage>
        <taxon>Eukaryota</taxon>
        <taxon>Viridiplantae</taxon>
        <taxon>Streptophyta</taxon>
        <taxon>Embryophyta</taxon>
        <taxon>Tracheophyta</taxon>
        <taxon>Spermatophyta</taxon>
        <taxon>Magnoliopsida</taxon>
        <taxon>eudicotyledons</taxon>
        <taxon>Gunneridae</taxon>
        <taxon>Pentapetalae</taxon>
        <taxon>rosids</taxon>
        <taxon>fabids</taxon>
        <taxon>Rosales</taxon>
        <taxon>Cannabaceae</taxon>
        <taxon>Trema</taxon>
    </lineage>
</organism>
<proteinExistence type="predicted"/>
<feature type="region of interest" description="Disordered" evidence="1">
    <location>
        <begin position="330"/>
        <end position="351"/>
    </location>
</feature>
<evidence type="ECO:0000256" key="1">
    <source>
        <dbReference type="SAM" id="MobiDB-lite"/>
    </source>
</evidence>
<dbReference type="InterPro" id="IPR057939">
    <property type="entry name" value="TRF2_HOY1_PH"/>
</dbReference>
<feature type="compositionally biased region" description="Polar residues" evidence="1">
    <location>
        <begin position="1"/>
        <end position="13"/>
    </location>
</feature>
<feature type="region of interest" description="Disordered" evidence="1">
    <location>
        <begin position="1"/>
        <end position="27"/>
    </location>
</feature>
<dbReference type="PANTHER" id="PTHR33494">
    <property type="entry name" value="OS02G0793800 PROTEIN"/>
    <property type="match status" value="1"/>
</dbReference>
<dbReference type="STRING" id="63057.A0A2P5C990"/>
<name>A0A2P5C990_TREOI</name>
<reference evidence="4" key="1">
    <citation type="submission" date="2016-06" db="EMBL/GenBank/DDBJ databases">
        <title>Parallel loss of symbiosis genes in relatives of nitrogen-fixing non-legume Parasponia.</title>
        <authorList>
            <person name="Van Velzen R."/>
            <person name="Holmer R."/>
            <person name="Bu F."/>
            <person name="Rutten L."/>
            <person name="Van Zeijl A."/>
            <person name="Liu W."/>
            <person name="Santuari L."/>
            <person name="Cao Q."/>
            <person name="Sharma T."/>
            <person name="Shen D."/>
            <person name="Roswanjaya Y."/>
            <person name="Wardhani T."/>
            <person name="Kalhor M.S."/>
            <person name="Jansen J."/>
            <person name="Van den Hoogen J."/>
            <person name="Gungor B."/>
            <person name="Hartog M."/>
            <person name="Hontelez J."/>
            <person name="Verver J."/>
            <person name="Yang W.-C."/>
            <person name="Schijlen E."/>
            <person name="Repin R."/>
            <person name="Schilthuizen M."/>
            <person name="Schranz E."/>
            <person name="Heidstra R."/>
            <person name="Miyata K."/>
            <person name="Fedorova E."/>
            <person name="Kohlen W."/>
            <person name="Bisseling T."/>
            <person name="Smit S."/>
            <person name="Geurts R."/>
        </authorList>
    </citation>
    <scope>NUCLEOTIDE SEQUENCE [LARGE SCALE GENOMIC DNA]</scope>
    <source>
        <strain evidence="4">cv. RG33-2</strain>
    </source>
</reference>
<sequence length="587" mass="66025">MDMDPSKSNNNGGKFSASETNSASEESRIITRKEIIKKLLRTPPLGLQLEVNNRSFLDKLNRRLYRQRTTKQPLTDQTNHNATVVNSTSPTATQIGKKASHLDVSFIEIGSWKRAAQYSGDLVAKCYFAKKRLVWEILEMGLKSKIEIHWNHIVGMRVALEENWPGIFEIELSQPPLFFKEICPRPMTHTLWDSAPDFTYGQAKICRIHYLQFPPGAFHIHFEKLLHFEPRFLHLCKSPFPTEQSLYFPSNFHNRPSTNSSTSSLSYNDTKPNIYSVQLQQQQQQHCPAYSRSIPTTTMPHLPHGQLVQQYNQVHQANGEPSIFHKDSTHATTKASQEDYNPATSLASNEGRAYNPLSEFPRGKIRKNRVAPFTGKEEAMNVIAAPGKYCSNNYGQAEATSWENGNDDTQQYLYVPSNFHNMANTSNCPFGYNHTNPNINSVHQQQQQQYHPTTVPHFSDQSFLAQPHNQVYQTTGKPSMLYKDCTRVVTEAASQNGHYNPISCLANENQSQDATNSSNNRVAPLTGKEEAMNVVAAPGCSYNNGQVETTGCESTSDANFDPMDLIVYPEENMAAGDGLENSGSFDC</sequence>
<feature type="compositionally biased region" description="Polar residues" evidence="1">
    <location>
        <begin position="70"/>
        <end position="91"/>
    </location>
</feature>
<accession>A0A2P5C990</accession>
<dbReference type="Proteomes" id="UP000237000">
    <property type="component" value="Unassembled WGS sequence"/>
</dbReference>
<dbReference type="OrthoDB" id="6159439at2759"/>
<dbReference type="EMBL" id="JXTC01000395">
    <property type="protein sequence ID" value="PON57607.1"/>
    <property type="molecule type" value="Genomic_DNA"/>
</dbReference>
<evidence type="ECO:0000259" key="2">
    <source>
        <dbReference type="Pfam" id="PF24818"/>
    </source>
</evidence>
<feature type="domain" description="TRF2/HOY1 PH-like" evidence="2">
    <location>
        <begin position="102"/>
        <end position="217"/>
    </location>
</feature>
<dbReference type="PANTHER" id="PTHR33494:SF5">
    <property type="entry name" value="F10A16.6 PROTEIN"/>
    <property type="match status" value="1"/>
</dbReference>
<evidence type="ECO:0000313" key="4">
    <source>
        <dbReference type="Proteomes" id="UP000237000"/>
    </source>
</evidence>
<comment type="caution">
    <text evidence="3">The sequence shown here is derived from an EMBL/GenBank/DDBJ whole genome shotgun (WGS) entry which is preliminary data.</text>
</comment>
<dbReference type="Pfam" id="PF24818">
    <property type="entry name" value="PH_TRF2_HOY1"/>
    <property type="match status" value="1"/>
</dbReference>
<feature type="compositionally biased region" description="Polar residues" evidence="1">
    <location>
        <begin position="330"/>
        <end position="348"/>
    </location>
</feature>
<gene>
    <name evidence="3" type="ORF">TorRG33x02_293360</name>
</gene>